<dbReference type="AlphaFoldDB" id="A0A061DQQ6"/>
<sequence>MRLVIRYGGQWVDGIYKGDVVGVNSEIHEIKLHALISTPEELPHPNIKDDEDVALILLKHRNVSAVYVTIKKCQTNVMSHEEAVQHDDGPDEWHDDSLDNDWLYDSDIPICNNVEGKTEPVGGVDVGDVQCDDLIYKNPIAGENGIHLPEILLDDSYQEKENVGISHTWLILGAERLSFQTITIKESVCADNHLYKTTRW</sequence>
<dbReference type="HOGENOM" id="CLU_1374363_0_0_1"/>
<accession>A0A061DQQ6</accession>
<reference evidence="1 2" key="1">
    <citation type="journal article" date="2013" name="Genome Biol.">
        <title>The genome sequence of the most widely cultivated cacao type and its use to identify candidate genes regulating pod color.</title>
        <authorList>
            <person name="Motamayor J.C."/>
            <person name="Mockaitis K."/>
            <person name="Schmutz J."/>
            <person name="Haiminen N."/>
            <person name="Iii D.L."/>
            <person name="Cornejo O."/>
            <person name="Findley S.D."/>
            <person name="Zheng P."/>
            <person name="Utro F."/>
            <person name="Royaert S."/>
            <person name="Saski C."/>
            <person name="Jenkins J."/>
            <person name="Podicheti R."/>
            <person name="Zhao M."/>
            <person name="Scheffler B.E."/>
            <person name="Stack J.C."/>
            <person name="Feltus F.A."/>
            <person name="Mustiga G.M."/>
            <person name="Amores F."/>
            <person name="Phillips W."/>
            <person name="Marelli J.P."/>
            <person name="May G.D."/>
            <person name="Shapiro H."/>
            <person name="Ma J."/>
            <person name="Bustamante C.D."/>
            <person name="Schnell R.J."/>
            <person name="Main D."/>
            <person name="Gilbert D."/>
            <person name="Parida L."/>
            <person name="Kuhn D.N."/>
        </authorList>
    </citation>
    <scope>NUCLEOTIDE SEQUENCE [LARGE SCALE GENOMIC DNA]</scope>
    <source>
        <strain evidence="2">cv. Matina 1-6</strain>
    </source>
</reference>
<evidence type="ECO:0000313" key="2">
    <source>
        <dbReference type="Proteomes" id="UP000026915"/>
    </source>
</evidence>
<keyword evidence="2" id="KW-1185">Reference proteome</keyword>
<proteinExistence type="predicted"/>
<dbReference type="Gramene" id="EOX94722">
    <property type="protein sequence ID" value="EOX94722"/>
    <property type="gene ID" value="TCM_004333"/>
</dbReference>
<gene>
    <name evidence="1" type="ORF">TCM_004333</name>
</gene>
<dbReference type="Proteomes" id="UP000026915">
    <property type="component" value="Chromosome 1"/>
</dbReference>
<name>A0A061DQQ6_THECC</name>
<dbReference type="EMBL" id="CM001879">
    <property type="protein sequence ID" value="EOX94722.1"/>
    <property type="molecule type" value="Genomic_DNA"/>
</dbReference>
<protein>
    <submittedName>
        <fullName evidence="1">Uncharacterized protein</fullName>
    </submittedName>
</protein>
<dbReference type="InParanoid" id="A0A061DQQ6"/>
<evidence type="ECO:0000313" key="1">
    <source>
        <dbReference type="EMBL" id="EOX94722.1"/>
    </source>
</evidence>
<organism evidence="1 2">
    <name type="scientific">Theobroma cacao</name>
    <name type="common">Cacao</name>
    <name type="synonym">Cocoa</name>
    <dbReference type="NCBI Taxonomy" id="3641"/>
    <lineage>
        <taxon>Eukaryota</taxon>
        <taxon>Viridiplantae</taxon>
        <taxon>Streptophyta</taxon>
        <taxon>Embryophyta</taxon>
        <taxon>Tracheophyta</taxon>
        <taxon>Spermatophyta</taxon>
        <taxon>Magnoliopsida</taxon>
        <taxon>eudicotyledons</taxon>
        <taxon>Gunneridae</taxon>
        <taxon>Pentapetalae</taxon>
        <taxon>rosids</taxon>
        <taxon>malvids</taxon>
        <taxon>Malvales</taxon>
        <taxon>Malvaceae</taxon>
        <taxon>Byttnerioideae</taxon>
        <taxon>Theobroma</taxon>
    </lineage>
</organism>